<gene>
    <name evidence="1" type="ORF">WA026_020483</name>
</gene>
<proteinExistence type="predicted"/>
<accession>A0AAW1VBB1</accession>
<organism evidence="1 2">
    <name type="scientific">Henosepilachna vigintioctopunctata</name>
    <dbReference type="NCBI Taxonomy" id="420089"/>
    <lineage>
        <taxon>Eukaryota</taxon>
        <taxon>Metazoa</taxon>
        <taxon>Ecdysozoa</taxon>
        <taxon>Arthropoda</taxon>
        <taxon>Hexapoda</taxon>
        <taxon>Insecta</taxon>
        <taxon>Pterygota</taxon>
        <taxon>Neoptera</taxon>
        <taxon>Endopterygota</taxon>
        <taxon>Coleoptera</taxon>
        <taxon>Polyphaga</taxon>
        <taxon>Cucujiformia</taxon>
        <taxon>Coccinelloidea</taxon>
        <taxon>Coccinellidae</taxon>
        <taxon>Epilachninae</taxon>
        <taxon>Epilachnini</taxon>
        <taxon>Henosepilachna</taxon>
    </lineage>
</organism>
<feature type="non-terminal residue" evidence="1">
    <location>
        <position position="108"/>
    </location>
</feature>
<protein>
    <submittedName>
        <fullName evidence="1">Uncharacterized protein</fullName>
    </submittedName>
</protein>
<keyword evidence="2" id="KW-1185">Reference proteome</keyword>
<evidence type="ECO:0000313" key="1">
    <source>
        <dbReference type="EMBL" id="KAK9892493.1"/>
    </source>
</evidence>
<dbReference type="AlphaFoldDB" id="A0AAW1VBB1"/>
<dbReference type="Proteomes" id="UP001431783">
    <property type="component" value="Unassembled WGS sequence"/>
</dbReference>
<dbReference type="EMBL" id="JARQZJ010000135">
    <property type="protein sequence ID" value="KAK9892493.1"/>
    <property type="molecule type" value="Genomic_DNA"/>
</dbReference>
<name>A0AAW1VBB1_9CUCU</name>
<evidence type="ECO:0000313" key="2">
    <source>
        <dbReference type="Proteomes" id="UP001431783"/>
    </source>
</evidence>
<reference evidence="1 2" key="1">
    <citation type="submission" date="2023-03" db="EMBL/GenBank/DDBJ databases">
        <title>Genome insight into feeding habits of ladybird beetles.</title>
        <authorList>
            <person name="Li H.-S."/>
            <person name="Huang Y.-H."/>
            <person name="Pang H."/>
        </authorList>
    </citation>
    <scope>NUCLEOTIDE SEQUENCE [LARGE SCALE GENOMIC DNA]</scope>
    <source>
        <strain evidence="1">SYSU_2023b</strain>
        <tissue evidence="1">Whole body</tissue>
    </source>
</reference>
<comment type="caution">
    <text evidence="1">The sequence shown here is derived from an EMBL/GenBank/DDBJ whole genome shotgun (WGS) entry which is preliminary data.</text>
</comment>
<sequence length="108" mass="12471">MRPEFNDLYKETKIRYDTAIKLAKQAHFGNLICKAKNKSKMVCRAINDIRGDSKSVVKKPKFEGDLSKVANDFNEYFVNVASGRRDGFSGQKCSDNFKKLKQSFYKFE</sequence>